<dbReference type="CDD" id="cd15482">
    <property type="entry name" value="Sialidase_non-viral"/>
    <property type="match status" value="1"/>
</dbReference>
<dbReference type="EC" id="3.2.1.-" evidence="1"/>
<keyword evidence="2" id="KW-1185">Reference proteome</keyword>
<organism evidence="1 2">
    <name type="scientific">Duganella zoogloeoides</name>
    <dbReference type="NCBI Taxonomy" id="75659"/>
    <lineage>
        <taxon>Bacteria</taxon>
        <taxon>Pseudomonadati</taxon>
        <taxon>Pseudomonadota</taxon>
        <taxon>Betaproteobacteria</taxon>
        <taxon>Burkholderiales</taxon>
        <taxon>Oxalobacteraceae</taxon>
        <taxon>Telluria group</taxon>
        <taxon>Duganella</taxon>
    </lineage>
</organism>
<keyword evidence="1" id="KW-0378">Hydrolase</keyword>
<dbReference type="RefSeq" id="WP_154819796.1">
    <property type="nucleotide sequence ID" value="NZ_CP140152.1"/>
</dbReference>
<dbReference type="GeneID" id="43162716"/>
<gene>
    <name evidence="1" type="ORF">SR858_11315</name>
</gene>
<proteinExistence type="predicted"/>
<name>A0ABZ0Y5Z0_9BURK</name>
<dbReference type="Proteomes" id="UP001326110">
    <property type="component" value="Chromosome"/>
</dbReference>
<dbReference type="Gene3D" id="2.120.10.10">
    <property type="match status" value="1"/>
</dbReference>
<dbReference type="SUPFAM" id="SSF50939">
    <property type="entry name" value="Sialidases"/>
    <property type="match status" value="1"/>
</dbReference>
<protein>
    <submittedName>
        <fullName evidence="1">Sialidase family protein</fullName>
        <ecNumber evidence="1">3.2.1.-</ecNumber>
    </submittedName>
</protein>
<sequence length="416" mass="44318">MTRTVRAATPRANPQYTMTGVEYIAPGASVIGISKNGARFYGSTGNILKMCLDLATASTPTWTNVHDFTAEGVTNHTVGGIHEMFNGEVLVACTNGSGFSALYLSLGWSANPATATWTKVLTATNGIFSPQYSLTDFCSGTNGVVYLIDSNTAQTLGGESNAATDATRGGFGMLSTDFGKTWTKVFDLVAYATSRGFPYASGLHTHGSCYDEVDDRIYQMYGDNTGQGKDVAGISFAQVVYSDDRGVTWNRLPNPAKYDTNAPSSASTIQYISVAPLETCVLFSPDVNQPTAAVMYPRAGYRQLGVAHISTTIYYGGVNGYMQRTGVGIDKPLFVGGTVVQTQTGSRKVQIPMLHPGQSAWSRLDYDIPVQSPNITGYGFGRVFGPFANNRIVATCRHSVGGSGSTLMRATLVNPT</sequence>
<reference evidence="1 2" key="1">
    <citation type="submission" date="2023-11" db="EMBL/GenBank/DDBJ databases">
        <title>MicrobeMod: A computational toolkit for identifying prokaryotic methylation and restriction-modification with nanopore sequencing.</title>
        <authorList>
            <person name="Crits-Christoph A."/>
            <person name="Kang S.C."/>
            <person name="Lee H."/>
            <person name="Ostrov N."/>
        </authorList>
    </citation>
    <scope>NUCLEOTIDE SEQUENCE [LARGE SCALE GENOMIC DNA]</scope>
    <source>
        <strain evidence="1 2">ATCC 25935</strain>
    </source>
</reference>
<dbReference type="GO" id="GO:0016798">
    <property type="term" value="F:hydrolase activity, acting on glycosyl bonds"/>
    <property type="evidence" value="ECO:0007669"/>
    <property type="project" value="UniProtKB-KW"/>
</dbReference>
<evidence type="ECO:0000313" key="1">
    <source>
        <dbReference type="EMBL" id="WQH06887.1"/>
    </source>
</evidence>
<evidence type="ECO:0000313" key="2">
    <source>
        <dbReference type="Proteomes" id="UP001326110"/>
    </source>
</evidence>
<dbReference type="InterPro" id="IPR036278">
    <property type="entry name" value="Sialidase_sf"/>
</dbReference>
<keyword evidence="1" id="KW-0326">Glycosidase</keyword>
<dbReference type="EMBL" id="CP140152">
    <property type="protein sequence ID" value="WQH06887.1"/>
    <property type="molecule type" value="Genomic_DNA"/>
</dbReference>
<accession>A0ABZ0Y5Z0</accession>